<accession>A0A8H5D406</accession>
<dbReference type="EMBL" id="JAACJO010000010">
    <property type="protein sequence ID" value="KAF5353196.1"/>
    <property type="molecule type" value="Genomic_DNA"/>
</dbReference>
<organism evidence="1 2">
    <name type="scientific">Leucocoprinus leucothites</name>
    <dbReference type="NCBI Taxonomy" id="201217"/>
    <lineage>
        <taxon>Eukaryota</taxon>
        <taxon>Fungi</taxon>
        <taxon>Dikarya</taxon>
        <taxon>Basidiomycota</taxon>
        <taxon>Agaricomycotina</taxon>
        <taxon>Agaricomycetes</taxon>
        <taxon>Agaricomycetidae</taxon>
        <taxon>Agaricales</taxon>
        <taxon>Agaricineae</taxon>
        <taxon>Agaricaceae</taxon>
        <taxon>Leucocoprinus</taxon>
    </lineage>
</organism>
<evidence type="ECO:0000313" key="2">
    <source>
        <dbReference type="Proteomes" id="UP000559027"/>
    </source>
</evidence>
<protein>
    <submittedName>
        <fullName evidence="1">Uncharacterized protein</fullName>
    </submittedName>
</protein>
<comment type="caution">
    <text evidence="1">The sequence shown here is derived from an EMBL/GenBank/DDBJ whole genome shotgun (WGS) entry which is preliminary data.</text>
</comment>
<keyword evidence="2" id="KW-1185">Reference proteome</keyword>
<name>A0A8H5D406_9AGAR</name>
<proteinExistence type="predicted"/>
<dbReference type="AlphaFoldDB" id="A0A8H5D406"/>
<gene>
    <name evidence="1" type="ORF">D9756_007783</name>
</gene>
<evidence type="ECO:0000313" key="1">
    <source>
        <dbReference type="EMBL" id="KAF5353196.1"/>
    </source>
</evidence>
<reference evidence="1 2" key="1">
    <citation type="journal article" date="2020" name="ISME J.">
        <title>Uncovering the hidden diversity of litter-decomposition mechanisms in mushroom-forming fungi.</title>
        <authorList>
            <person name="Floudas D."/>
            <person name="Bentzer J."/>
            <person name="Ahren D."/>
            <person name="Johansson T."/>
            <person name="Persson P."/>
            <person name="Tunlid A."/>
        </authorList>
    </citation>
    <scope>NUCLEOTIDE SEQUENCE [LARGE SCALE GENOMIC DNA]</scope>
    <source>
        <strain evidence="1 2">CBS 146.42</strain>
    </source>
</reference>
<sequence>MPQACAWPSETDTQELVDAADDLFIYAGAALRFTDDPKWPEPQEPLRLVLDSARNASKRSTTGASPVLMPSWTPYIF</sequence>
<dbReference type="Proteomes" id="UP000559027">
    <property type="component" value="Unassembled WGS sequence"/>
</dbReference>